<proteinExistence type="predicted"/>
<reference evidence="2" key="2">
    <citation type="submission" date="2020-11" db="EMBL/GenBank/DDBJ databases">
        <authorList>
            <person name="McCartney M.A."/>
            <person name="Auch B."/>
            <person name="Kono T."/>
            <person name="Mallez S."/>
            <person name="Becker A."/>
            <person name="Gohl D.M."/>
            <person name="Silverstein K.A.T."/>
            <person name="Koren S."/>
            <person name="Bechman K.B."/>
            <person name="Herman A."/>
            <person name="Abrahante J.E."/>
            <person name="Garbe J."/>
        </authorList>
    </citation>
    <scope>NUCLEOTIDE SEQUENCE</scope>
    <source>
        <strain evidence="2">Duluth1</strain>
        <tissue evidence="2">Whole animal</tissue>
    </source>
</reference>
<feature type="compositionally biased region" description="Polar residues" evidence="1">
    <location>
        <begin position="26"/>
        <end position="48"/>
    </location>
</feature>
<evidence type="ECO:0000313" key="2">
    <source>
        <dbReference type="EMBL" id="KAH3689402.1"/>
    </source>
</evidence>
<protein>
    <submittedName>
        <fullName evidence="2">Uncharacterized protein</fullName>
    </submittedName>
</protein>
<dbReference type="AlphaFoldDB" id="A0A9D3XYK0"/>
<reference evidence="2" key="1">
    <citation type="journal article" date="2019" name="bioRxiv">
        <title>The Genome of the Zebra Mussel, Dreissena polymorpha: A Resource for Invasive Species Research.</title>
        <authorList>
            <person name="McCartney M.A."/>
            <person name="Auch B."/>
            <person name="Kono T."/>
            <person name="Mallez S."/>
            <person name="Zhang Y."/>
            <person name="Obille A."/>
            <person name="Becker A."/>
            <person name="Abrahante J.E."/>
            <person name="Garbe J."/>
            <person name="Badalamenti J.P."/>
            <person name="Herman A."/>
            <person name="Mangelson H."/>
            <person name="Liachko I."/>
            <person name="Sullivan S."/>
            <person name="Sone E.D."/>
            <person name="Koren S."/>
            <person name="Silverstein K.A.T."/>
            <person name="Beckman K.B."/>
            <person name="Gohl D.M."/>
        </authorList>
    </citation>
    <scope>NUCLEOTIDE SEQUENCE</scope>
    <source>
        <strain evidence="2">Duluth1</strain>
        <tissue evidence="2">Whole animal</tissue>
    </source>
</reference>
<keyword evidence="3" id="KW-1185">Reference proteome</keyword>
<sequence length="84" mass="9425">MLMKTKEKPHINTTNNDVYIPAPTAPTETVAEQPSTTPNHENSASARPSETRDKPGKESVQDTVRKKTRSGREVHKPIRLNDYV</sequence>
<evidence type="ECO:0000313" key="3">
    <source>
        <dbReference type="Proteomes" id="UP000828390"/>
    </source>
</evidence>
<feature type="compositionally biased region" description="Basic and acidic residues" evidence="1">
    <location>
        <begin position="49"/>
        <end position="76"/>
    </location>
</feature>
<feature type="compositionally biased region" description="Basic and acidic residues" evidence="1">
    <location>
        <begin position="1"/>
        <end position="10"/>
    </location>
</feature>
<dbReference type="Proteomes" id="UP000828390">
    <property type="component" value="Unassembled WGS sequence"/>
</dbReference>
<organism evidence="2 3">
    <name type="scientific">Dreissena polymorpha</name>
    <name type="common">Zebra mussel</name>
    <name type="synonym">Mytilus polymorpha</name>
    <dbReference type="NCBI Taxonomy" id="45954"/>
    <lineage>
        <taxon>Eukaryota</taxon>
        <taxon>Metazoa</taxon>
        <taxon>Spiralia</taxon>
        <taxon>Lophotrochozoa</taxon>
        <taxon>Mollusca</taxon>
        <taxon>Bivalvia</taxon>
        <taxon>Autobranchia</taxon>
        <taxon>Heteroconchia</taxon>
        <taxon>Euheterodonta</taxon>
        <taxon>Imparidentia</taxon>
        <taxon>Neoheterodontei</taxon>
        <taxon>Myida</taxon>
        <taxon>Dreissenoidea</taxon>
        <taxon>Dreissenidae</taxon>
        <taxon>Dreissena</taxon>
    </lineage>
</organism>
<feature type="region of interest" description="Disordered" evidence="1">
    <location>
        <begin position="1"/>
        <end position="84"/>
    </location>
</feature>
<evidence type="ECO:0000256" key="1">
    <source>
        <dbReference type="SAM" id="MobiDB-lite"/>
    </source>
</evidence>
<name>A0A9D3XYK0_DREPO</name>
<accession>A0A9D3XYK0</accession>
<dbReference type="EMBL" id="JAIWYP010000124">
    <property type="protein sequence ID" value="KAH3689402.1"/>
    <property type="molecule type" value="Genomic_DNA"/>
</dbReference>
<comment type="caution">
    <text evidence="2">The sequence shown here is derived from an EMBL/GenBank/DDBJ whole genome shotgun (WGS) entry which is preliminary data.</text>
</comment>
<gene>
    <name evidence="2" type="ORF">DPMN_191744</name>
</gene>